<evidence type="ECO:0000313" key="8">
    <source>
        <dbReference type="EMBL" id="VAV82245.1"/>
    </source>
</evidence>
<dbReference type="NCBIfam" id="TIGR04085">
    <property type="entry name" value="rSAM_more_4Fe4S"/>
    <property type="match status" value="1"/>
</dbReference>
<dbReference type="InterPro" id="IPR013785">
    <property type="entry name" value="Aldolase_TIM"/>
</dbReference>
<keyword evidence="6" id="KW-0411">Iron-sulfur</keyword>
<evidence type="ECO:0000256" key="5">
    <source>
        <dbReference type="ARBA" id="ARBA00023004"/>
    </source>
</evidence>
<dbReference type="GO" id="GO:0046872">
    <property type="term" value="F:metal ion binding"/>
    <property type="evidence" value="ECO:0007669"/>
    <property type="project" value="UniProtKB-KW"/>
</dbReference>
<dbReference type="SFLD" id="SFLDG01386">
    <property type="entry name" value="main_SPASM_domain-containing"/>
    <property type="match status" value="1"/>
</dbReference>
<dbReference type="SUPFAM" id="SSF102114">
    <property type="entry name" value="Radical SAM enzymes"/>
    <property type="match status" value="1"/>
</dbReference>
<dbReference type="InterPro" id="IPR050377">
    <property type="entry name" value="Radical_SAM_PqqE_MftC-like"/>
</dbReference>
<feature type="domain" description="Radical SAM core" evidence="7">
    <location>
        <begin position="24"/>
        <end position="242"/>
    </location>
</feature>
<dbReference type="SFLD" id="SFLDS00029">
    <property type="entry name" value="Radical_SAM"/>
    <property type="match status" value="1"/>
</dbReference>
<keyword evidence="5" id="KW-0408">Iron</keyword>
<comment type="cofactor">
    <cofactor evidence="1">
        <name>[4Fe-4S] cluster</name>
        <dbReference type="ChEBI" id="CHEBI:49883"/>
    </cofactor>
</comment>
<name>A0A3B0RFT6_9ZZZZ</name>
<dbReference type="EMBL" id="UOEA01000006">
    <property type="protein sequence ID" value="VAV82245.1"/>
    <property type="molecule type" value="Genomic_DNA"/>
</dbReference>
<organism evidence="8">
    <name type="scientific">hydrothermal vent metagenome</name>
    <dbReference type="NCBI Taxonomy" id="652676"/>
    <lineage>
        <taxon>unclassified sequences</taxon>
        <taxon>metagenomes</taxon>
        <taxon>ecological metagenomes</taxon>
    </lineage>
</organism>
<keyword evidence="4" id="KW-0479">Metal-binding</keyword>
<dbReference type="PIRSF" id="PIRSF037420">
    <property type="entry name" value="PQQ_syn_pqqE"/>
    <property type="match status" value="1"/>
</dbReference>
<accession>A0A3B0RFT6</accession>
<dbReference type="PANTHER" id="PTHR11228:SF34">
    <property type="entry name" value="TUNGSTEN-CONTAINING ALDEHYDE FERREDOXIN OXIDOREDUCTASE COFACTOR MODIFYING PROTEIN"/>
    <property type="match status" value="1"/>
</dbReference>
<evidence type="ECO:0000256" key="6">
    <source>
        <dbReference type="ARBA" id="ARBA00023014"/>
    </source>
</evidence>
<reference evidence="8" key="1">
    <citation type="submission" date="2018-06" db="EMBL/GenBank/DDBJ databases">
        <authorList>
            <person name="Zhirakovskaya E."/>
        </authorList>
    </citation>
    <scope>NUCLEOTIDE SEQUENCE</scope>
</reference>
<dbReference type="PANTHER" id="PTHR11228">
    <property type="entry name" value="RADICAL SAM DOMAIN PROTEIN"/>
    <property type="match status" value="1"/>
</dbReference>
<keyword evidence="2" id="KW-0004">4Fe-4S</keyword>
<dbReference type="AlphaFoldDB" id="A0A3B0RFT6"/>
<evidence type="ECO:0000256" key="4">
    <source>
        <dbReference type="ARBA" id="ARBA00022723"/>
    </source>
</evidence>
<dbReference type="Pfam" id="PF04055">
    <property type="entry name" value="Radical_SAM"/>
    <property type="match status" value="1"/>
</dbReference>
<dbReference type="GO" id="GO:0051539">
    <property type="term" value="F:4 iron, 4 sulfur cluster binding"/>
    <property type="evidence" value="ECO:0007669"/>
    <property type="project" value="UniProtKB-KW"/>
</dbReference>
<protein>
    <recommendedName>
        <fullName evidence="7">Radical SAM core domain-containing protein</fullName>
    </recommendedName>
</protein>
<sequence length="373" mass="41052">MSMTCDVIHGLDFTDAEIEETVAAGGLLSLELEFSRECNLRCVYCYASAGEAEKDELTIAELKDVVAQAAELGAKKIILLGGGEPLIYEGLEEIIEYIDGLGLEQTIFTNGLLLTDELAGFLFKKKVSVVIKHNSFKPRVQDTLAGVEGAYEKIQRAMGSLLAAGYPDKERQLGIQTIILRQNIEEIPSMWTWAKSRGIIPYFEVLTLQGRAKEHPEIAVTAEEVREVFDKIKDIDKKLSGDEWSAHPTIASFSCKRHLYSCLINSSGYVQPCTGVDLFVGNVRKSRLADLLGGSRIIKDLRDIREKIEGPCKSCEFAGDCYGCRGNAYQSTGNYLASDPMCWVENPDSGENVARVLNLSPQAGTRNSKCESS</sequence>
<dbReference type="Gene3D" id="3.20.20.70">
    <property type="entry name" value="Aldolase class I"/>
    <property type="match status" value="1"/>
</dbReference>
<gene>
    <name evidence="8" type="ORF">MNBD_DELTA01-1263</name>
</gene>
<dbReference type="CDD" id="cd01335">
    <property type="entry name" value="Radical_SAM"/>
    <property type="match status" value="1"/>
</dbReference>
<dbReference type="InterPro" id="IPR007197">
    <property type="entry name" value="rSAM"/>
</dbReference>
<evidence type="ECO:0000256" key="1">
    <source>
        <dbReference type="ARBA" id="ARBA00001966"/>
    </source>
</evidence>
<evidence type="ECO:0000259" key="7">
    <source>
        <dbReference type="PROSITE" id="PS51918"/>
    </source>
</evidence>
<dbReference type="InterPro" id="IPR058240">
    <property type="entry name" value="rSAM_sf"/>
</dbReference>
<evidence type="ECO:0000256" key="2">
    <source>
        <dbReference type="ARBA" id="ARBA00022485"/>
    </source>
</evidence>
<evidence type="ECO:0000256" key="3">
    <source>
        <dbReference type="ARBA" id="ARBA00022691"/>
    </source>
</evidence>
<dbReference type="GO" id="GO:0003824">
    <property type="term" value="F:catalytic activity"/>
    <property type="evidence" value="ECO:0007669"/>
    <property type="project" value="InterPro"/>
</dbReference>
<dbReference type="Pfam" id="PF13186">
    <property type="entry name" value="SPASM"/>
    <property type="match status" value="1"/>
</dbReference>
<keyword evidence="3" id="KW-0949">S-adenosyl-L-methionine</keyword>
<dbReference type="InterPro" id="IPR017200">
    <property type="entry name" value="PqqE-like"/>
</dbReference>
<dbReference type="InterPro" id="IPR023885">
    <property type="entry name" value="4Fe4S-binding_SPASM_dom"/>
</dbReference>
<proteinExistence type="predicted"/>
<dbReference type="SFLD" id="SFLDG01067">
    <property type="entry name" value="SPASM/twitch_domain_containing"/>
    <property type="match status" value="1"/>
</dbReference>
<dbReference type="PROSITE" id="PS51918">
    <property type="entry name" value="RADICAL_SAM"/>
    <property type="match status" value="1"/>
</dbReference>